<gene>
    <name evidence="3" type="ORF">J2S72_001101</name>
</gene>
<keyword evidence="4" id="KW-1185">Reference proteome</keyword>
<dbReference type="NCBIfam" id="TIGR00106">
    <property type="entry name" value="MTH1187 family thiamine-binding protein"/>
    <property type="match status" value="1"/>
</dbReference>
<organism evidence="3 4">
    <name type="scientific">Peptoniphilus koenoeneniae</name>
    <dbReference type="NCBI Taxonomy" id="507751"/>
    <lineage>
        <taxon>Bacteria</taxon>
        <taxon>Bacillati</taxon>
        <taxon>Bacillota</taxon>
        <taxon>Tissierellia</taxon>
        <taxon>Tissierellales</taxon>
        <taxon>Peptoniphilaceae</taxon>
        <taxon>Peptoniphilus</taxon>
    </lineage>
</organism>
<evidence type="ECO:0000313" key="3">
    <source>
        <dbReference type="EMBL" id="MDQ0275077.1"/>
    </source>
</evidence>
<evidence type="ECO:0000313" key="4">
    <source>
        <dbReference type="Proteomes" id="UP001236559"/>
    </source>
</evidence>
<evidence type="ECO:0000256" key="1">
    <source>
        <dbReference type="ARBA" id="ARBA00010272"/>
    </source>
</evidence>
<dbReference type="EMBL" id="JAUSTN010000005">
    <property type="protein sequence ID" value="MDQ0275077.1"/>
    <property type="molecule type" value="Genomic_DNA"/>
</dbReference>
<evidence type="ECO:0000259" key="2">
    <source>
        <dbReference type="Pfam" id="PF01910"/>
    </source>
</evidence>
<name>A0ABU0AW90_9FIRM</name>
<reference evidence="3 4" key="1">
    <citation type="submission" date="2023-07" db="EMBL/GenBank/DDBJ databases">
        <title>Genomic Encyclopedia of Type Strains, Phase IV (KMG-IV): sequencing the most valuable type-strain genomes for metagenomic binning, comparative biology and taxonomic classification.</title>
        <authorList>
            <person name="Goeker M."/>
        </authorList>
    </citation>
    <scope>NUCLEOTIDE SEQUENCE [LARGE SCALE GENOMIC DNA]</scope>
    <source>
        <strain evidence="3 4">DSM 22616</strain>
    </source>
</reference>
<sequence length="101" mass="11429">MKVCELTLVPLGQGTSCSKYVAGALDSIKDMEGIQYELNPMGTVIAAEELSTLYKAIEIMQESVFKKGANRVYSVIKIDDRRDKERDFHEKIKSVEEKLEK</sequence>
<proteinExistence type="inferred from homology"/>
<feature type="domain" description="Thiamine-binding protein" evidence="2">
    <location>
        <begin position="5"/>
        <end position="96"/>
    </location>
</feature>
<dbReference type="Proteomes" id="UP001236559">
    <property type="component" value="Unassembled WGS sequence"/>
</dbReference>
<comment type="similarity">
    <text evidence="1">Belongs to the UPF0045 family.</text>
</comment>
<dbReference type="Gene3D" id="3.30.70.930">
    <property type="match status" value="1"/>
</dbReference>
<dbReference type="Pfam" id="PF01910">
    <property type="entry name" value="Thiamine_BP"/>
    <property type="match status" value="1"/>
</dbReference>
<dbReference type="InterPro" id="IPR029756">
    <property type="entry name" value="MTH1187/YkoF-like"/>
</dbReference>
<dbReference type="InterPro" id="IPR051614">
    <property type="entry name" value="UPF0045_domain"/>
</dbReference>
<dbReference type="RefSeq" id="WP_023056062.1">
    <property type="nucleotide sequence ID" value="NZ_JAUSTN010000005.1"/>
</dbReference>
<comment type="caution">
    <text evidence="3">The sequence shown here is derived from an EMBL/GenBank/DDBJ whole genome shotgun (WGS) entry which is preliminary data.</text>
</comment>
<dbReference type="InterPro" id="IPR002767">
    <property type="entry name" value="Thiamine_BP"/>
</dbReference>
<dbReference type="PANTHER" id="PTHR33777">
    <property type="entry name" value="UPF0045 PROTEIN ECM15"/>
    <property type="match status" value="1"/>
</dbReference>
<accession>A0ABU0AW90</accession>
<dbReference type="SUPFAM" id="SSF89957">
    <property type="entry name" value="MTH1187/YkoF-like"/>
    <property type="match status" value="1"/>
</dbReference>
<dbReference type="PANTHER" id="PTHR33777:SF1">
    <property type="entry name" value="UPF0045 PROTEIN ECM15"/>
    <property type="match status" value="1"/>
</dbReference>
<protein>
    <submittedName>
        <fullName evidence="3">Uncharacterized protein (TIGR00106 family)</fullName>
    </submittedName>
</protein>